<dbReference type="InterPro" id="IPR000326">
    <property type="entry name" value="PAP2/HPO"/>
</dbReference>
<name>A0ABW2XMT7_9ACTN</name>
<keyword evidence="4" id="KW-1185">Reference proteome</keyword>
<keyword evidence="1" id="KW-1133">Transmembrane helix</keyword>
<feature type="transmembrane region" description="Helical" evidence="1">
    <location>
        <begin position="9"/>
        <end position="27"/>
    </location>
</feature>
<feature type="transmembrane region" description="Helical" evidence="1">
    <location>
        <begin position="33"/>
        <end position="55"/>
    </location>
</feature>
<dbReference type="PANTHER" id="PTHR14969:SF13">
    <property type="entry name" value="AT30094P"/>
    <property type="match status" value="1"/>
</dbReference>
<comment type="caution">
    <text evidence="3">The sequence shown here is derived from an EMBL/GenBank/DDBJ whole genome shotgun (WGS) entry which is preliminary data.</text>
</comment>
<evidence type="ECO:0000313" key="3">
    <source>
        <dbReference type="EMBL" id="MFD0686959.1"/>
    </source>
</evidence>
<organism evidence="3 4">
    <name type="scientific">Actinomadura fibrosa</name>
    <dbReference type="NCBI Taxonomy" id="111802"/>
    <lineage>
        <taxon>Bacteria</taxon>
        <taxon>Bacillati</taxon>
        <taxon>Actinomycetota</taxon>
        <taxon>Actinomycetes</taxon>
        <taxon>Streptosporangiales</taxon>
        <taxon>Thermomonosporaceae</taxon>
        <taxon>Actinomadura</taxon>
    </lineage>
</organism>
<feature type="transmembrane region" description="Helical" evidence="1">
    <location>
        <begin position="270"/>
        <end position="293"/>
    </location>
</feature>
<dbReference type="EMBL" id="JBHTGP010000011">
    <property type="protein sequence ID" value="MFD0686959.1"/>
    <property type="molecule type" value="Genomic_DNA"/>
</dbReference>
<evidence type="ECO:0000256" key="1">
    <source>
        <dbReference type="SAM" id="Phobius"/>
    </source>
</evidence>
<reference evidence="4" key="1">
    <citation type="journal article" date="2019" name="Int. J. Syst. Evol. Microbiol.">
        <title>The Global Catalogue of Microorganisms (GCM) 10K type strain sequencing project: providing services to taxonomists for standard genome sequencing and annotation.</title>
        <authorList>
            <consortium name="The Broad Institute Genomics Platform"/>
            <consortium name="The Broad Institute Genome Sequencing Center for Infectious Disease"/>
            <person name="Wu L."/>
            <person name="Ma J."/>
        </authorList>
    </citation>
    <scope>NUCLEOTIDE SEQUENCE [LARGE SCALE GENOMIC DNA]</scope>
    <source>
        <strain evidence="4">JCM 9371</strain>
    </source>
</reference>
<dbReference type="RefSeq" id="WP_131759251.1">
    <property type="nucleotide sequence ID" value="NZ_CAACUY010000072.1"/>
</dbReference>
<evidence type="ECO:0000313" key="4">
    <source>
        <dbReference type="Proteomes" id="UP001597063"/>
    </source>
</evidence>
<feature type="domain" description="Phosphatidic acid phosphatase type 2/haloperoxidase" evidence="2">
    <location>
        <begin position="34"/>
        <end position="143"/>
    </location>
</feature>
<feature type="transmembrane region" description="Helical" evidence="1">
    <location>
        <begin position="101"/>
        <end position="120"/>
    </location>
</feature>
<keyword evidence="1" id="KW-0812">Transmembrane</keyword>
<dbReference type="SUPFAM" id="SSF48317">
    <property type="entry name" value="Acid phosphatase/Vanadium-dependent haloperoxidase"/>
    <property type="match status" value="1"/>
</dbReference>
<evidence type="ECO:0000259" key="2">
    <source>
        <dbReference type="SMART" id="SM00014"/>
    </source>
</evidence>
<dbReference type="InterPro" id="IPR036938">
    <property type="entry name" value="PAP2/HPO_sf"/>
</dbReference>
<gene>
    <name evidence="3" type="ORF">ACFQZM_20840</name>
</gene>
<feature type="transmembrane region" description="Helical" evidence="1">
    <location>
        <begin position="246"/>
        <end position="264"/>
    </location>
</feature>
<accession>A0ABW2XMT7</accession>
<sequence>MLTVFMHAMSYLGSAGFYIPLLAVLYWCVDPRLAARATVILSFGSVLNTVLKLVFHSPRPYWTDPGVTAHESRVSFGMPSGHAQNAIVAWGYLATLTRRRIVWAGAVLVIVLIGVSRVYLGVHSTGQVLAGWAIGIVTLVVALRLEPLVVPWWARRPLAVQVALALVVSLAFLAAAWGAVHALDGWRWPDAWARSIQAAGGQIRAITLKESAAATGGLFGILAGISITASRGWFDPSGEPLRRLARLPVGIIGALACYALDYYLGTNPAMMFAAQALLGLWATAGAPETFVLLRLADRPTRPVTRAGDGRAEVRQ</sequence>
<dbReference type="SMART" id="SM00014">
    <property type="entry name" value="acidPPc"/>
    <property type="match status" value="1"/>
</dbReference>
<dbReference type="Proteomes" id="UP001597063">
    <property type="component" value="Unassembled WGS sequence"/>
</dbReference>
<feature type="transmembrane region" description="Helical" evidence="1">
    <location>
        <begin position="157"/>
        <end position="180"/>
    </location>
</feature>
<keyword evidence="1" id="KW-0472">Membrane</keyword>
<dbReference type="Gene3D" id="1.20.144.10">
    <property type="entry name" value="Phosphatidic acid phosphatase type 2/haloperoxidase"/>
    <property type="match status" value="1"/>
</dbReference>
<protein>
    <submittedName>
        <fullName evidence="3">Phosphatase PAP2 family protein</fullName>
    </submittedName>
</protein>
<feature type="transmembrane region" description="Helical" evidence="1">
    <location>
        <begin position="126"/>
        <end position="145"/>
    </location>
</feature>
<dbReference type="PANTHER" id="PTHR14969">
    <property type="entry name" value="SPHINGOSINE-1-PHOSPHATE PHOSPHOHYDROLASE"/>
    <property type="match status" value="1"/>
</dbReference>
<feature type="transmembrane region" description="Helical" evidence="1">
    <location>
        <begin position="212"/>
        <end position="234"/>
    </location>
</feature>
<dbReference type="Pfam" id="PF01569">
    <property type="entry name" value="PAP2"/>
    <property type="match status" value="1"/>
</dbReference>
<proteinExistence type="predicted"/>